<dbReference type="InterPro" id="IPR002893">
    <property type="entry name" value="Znf_MYND"/>
</dbReference>
<keyword evidence="3" id="KW-0862">Zinc</keyword>
<evidence type="ECO:0000256" key="3">
    <source>
        <dbReference type="ARBA" id="ARBA00022833"/>
    </source>
</evidence>
<comment type="caution">
    <text evidence="6">The sequence shown here is derived from an EMBL/GenBank/DDBJ whole genome shotgun (WGS) entry which is preliminary data.</text>
</comment>
<dbReference type="Pfam" id="PF01753">
    <property type="entry name" value="zf-MYND"/>
    <property type="match status" value="1"/>
</dbReference>
<sequence length="443" mass="49524">MPLNRLLAGIPDFRDDIANWNTAWEARFSLLHSTIGNLDILVASCPPPPSAQEALLHSYNTMRKICRVQEQIRVLAVTTVFQPDFCWKGLAPAEGEAHMLEGLLRACMMDPNGPKSRMYTCDITLASLEVDNGEGFLILLKRYVSDGEGSVTNSRCASHLHPGWTRAAVERLKNAGHAISLQARMTTMSAFVYNTISSVIGAHRPEDSRTLDWGTFPRTPARKKKKYTIETPNVRSKYRLALCKKCNERMSRKIYYCSKTCQMLDWPTHKRICGKELTCAIIENLTLHTESSVVDAVFLLRRMGPTREGYTRSPALVRQMLFIDSNPGRDYVFFSPTGPQPIGMPEFLSRLFFRLAMQTAMATGDPECIAALIEVIIPRLSAEQSFVVDQLVQEYGEADAHSGQLLSTIDLIVNAVYLVLAVDKLPLSGDTTTGPRRLPTPRK</sequence>
<feature type="domain" description="MYND-type" evidence="5">
    <location>
        <begin position="243"/>
        <end position="273"/>
    </location>
</feature>
<organism evidence="6 7">
    <name type="scientific">Mycena metata</name>
    <dbReference type="NCBI Taxonomy" id="1033252"/>
    <lineage>
        <taxon>Eukaryota</taxon>
        <taxon>Fungi</taxon>
        <taxon>Dikarya</taxon>
        <taxon>Basidiomycota</taxon>
        <taxon>Agaricomycotina</taxon>
        <taxon>Agaricomycetes</taxon>
        <taxon>Agaricomycetidae</taxon>
        <taxon>Agaricales</taxon>
        <taxon>Marasmiineae</taxon>
        <taxon>Mycenaceae</taxon>
        <taxon>Mycena</taxon>
    </lineage>
</organism>
<keyword evidence="1" id="KW-0479">Metal-binding</keyword>
<dbReference type="Gene3D" id="6.10.140.2220">
    <property type="match status" value="1"/>
</dbReference>
<keyword evidence="7" id="KW-1185">Reference proteome</keyword>
<evidence type="ECO:0000256" key="1">
    <source>
        <dbReference type="ARBA" id="ARBA00022723"/>
    </source>
</evidence>
<dbReference type="Proteomes" id="UP001215598">
    <property type="component" value="Unassembled WGS sequence"/>
</dbReference>
<evidence type="ECO:0000259" key="5">
    <source>
        <dbReference type="PROSITE" id="PS50865"/>
    </source>
</evidence>
<evidence type="ECO:0000313" key="7">
    <source>
        <dbReference type="Proteomes" id="UP001215598"/>
    </source>
</evidence>
<dbReference type="EMBL" id="JARKIB010000064">
    <property type="protein sequence ID" value="KAJ7750817.1"/>
    <property type="molecule type" value="Genomic_DNA"/>
</dbReference>
<evidence type="ECO:0000313" key="6">
    <source>
        <dbReference type="EMBL" id="KAJ7750817.1"/>
    </source>
</evidence>
<name>A0AAD7N836_9AGAR</name>
<evidence type="ECO:0000256" key="2">
    <source>
        <dbReference type="ARBA" id="ARBA00022771"/>
    </source>
</evidence>
<proteinExistence type="predicted"/>
<keyword evidence="2 4" id="KW-0863">Zinc-finger</keyword>
<gene>
    <name evidence="6" type="ORF">B0H16DRAFT_1841998</name>
</gene>
<protein>
    <recommendedName>
        <fullName evidence="5">MYND-type domain-containing protein</fullName>
    </recommendedName>
</protein>
<dbReference type="GO" id="GO:0008270">
    <property type="term" value="F:zinc ion binding"/>
    <property type="evidence" value="ECO:0007669"/>
    <property type="project" value="UniProtKB-KW"/>
</dbReference>
<dbReference type="SUPFAM" id="SSF144232">
    <property type="entry name" value="HIT/MYND zinc finger-like"/>
    <property type="match status" value="1"/>
</dbReference>
<evidence type="ECO:0000256" key="4">
    <source>
        <dbReference type="PROSITE-ProRule" id="PRU00134"/>
    </source>
</evidence>
<accession>A0AAD7N836</accession>
<reference evidence="6" key="1">
    <citation type="submission" date="2023-03" db="EMBL/GenBank/DDBJ databases">
        <title>Massive genome expansion in bonnet fungi (Mycena s.s.) driven by repeated elements and novel gene families across ecological guilds.</title>
        <authorList>
            <consortium name="Lawrence Berkeley National Laboratory"/>
            <person name="Harder C.B."/>
            <person name="Miyauchi S."/>
            <person name="Viragh M."/>
            <person name="Kuo A."/>
            <person name="Thoen E."/>
            <person name="Andreopoulos B."/>
            <person name="Lu D."/>
            <person name="Skrede I."/>
            <person name="Drula E."/>
            <person name="Henrissat B."/>
            <person name="Morin E."/>
            <person name="Kohler A."/>
            <person name="Barry K."/>
            <person name="LaButti K."/>
            <person name="Morin E."/>
            <person name="Salamov A."/>
            <person name="Lipzen A."/>
            <person name="Mereny Z."/>
            <person name="Hegedus B."/>
            <person name="Baldrian P."/>
            <person name="Stursova M."/>
            <person name="Weitz H."/>
            <person name="Taylor A."/>
            <person name="Grigoriev I.V."/>
            <person name="Nagy L.G."/>
            <person name="Martin F."/>
            <person name="Kauserud H."/>
        </authorList>
    </citation>
    <scope>NUCLEOTIDE SEQUENCE</scope>
    <source>
        <strain evidence="6">CBHHK182m</strain>
    </source>
</reference>
<dbReference type="AlphaFoldDB" id="A0AAD7N836"/>
<dbReference type="PROSITE" id="PS50865">
    <property type="entry name" value="ZF_MYND_2"/>
    <property type="match status" value="1"/>
</dbReference>